<dbReference type="AlphaFoldDB" id="A0A6N4UTP8"/>
<evidence type="ECO:0000313" key="1">
    <source>
        <dbReference type="EMBL" id="BBX28436.1"/>
    </source>
</evidence>
<name>A0A6N4UTP8_9MYCO</name>
<gene>
    <name evidence="1" type="ORF">MALV_35610</name>
</gene>
<dbReference type="RefSeq" id="WP_163666091.1">
    <property type="nucleotide sequence ID" value="NZ_AP022565.1"/>
</dbReference>
<proteinExistence type="predicted"/>
<protein>
    <submittedName>
        <fullName evidence="1">Uncharacterized protein</fullName>
    </submittedName>
</protein>
<evidence type="ECO:0000313" key="2">
    <source>
        <dbReference type="Proteomes" id="UP000466906"/>
    </source>
</evidence>
<dbReference type="EMBL" id="AP022565">
    <property type="protein sequence ID" value="BBX28436.1"/>
    <property type="molecule type" value="Genomic_DNA"/>
</dbReference>
<keyword evidence="2" id="KW-1185">Reference proteome</keyword>
<dbReference type="Proteomes" id="UP000466906">
    <property type="component" value="Chromosome"/>
</dbReference>
<sequence>MTAVSELIAAKAGYASNAVAWLPARVQPLQGEAFTSFCRRLADANGASTAELLRLCRQRHPGAKTPIAAVAASIGMHPAKLDMVTLDSIGKAVRRTHTGWQLKTSVWQCQRCSTGGIEDTLRGSAIQFLCLRCNSFLSCADDLLAEPQPADDELNRVQREILDAMASKDNEPIGQRLIRLRRCATSMGMHLLHTEFGALDAVGGEPTELLARVDDRWKNSALGLPEIPTLVGETMRAAWGISASTHASYLAVSGLGDSPLSDHRRWTPYTGYPRPRIRAYTQASDRRPTSIMASGTRIRQLVIEGHLQPEHVPIEVRYATDPLLLDEDVWSWRRHVCAQLRRWIINLTIADDIRVSYRRGEPISYAVRKRQRELEAPDEWVFPDVTASGAAQVLSEMVQLAENLAVLTPAETADPRVQLSGSTLWDLAPNAALYASADVDVARHWIWLDEVVGQDAFGYLPECPPSVIASFDRALRPEERLALRQYRCEQNTLMEAEAAPIHRPQNLDRWPPHSA</sequence>
<reference evidence="1 2" key="1">
    <citation type="journal article" date="2019" name="Emerg. Microbes Infect.">
        <title>Comprehensive subspecies identification of 175 nontuberculous mycobacteria species based on 7547 genomic profiles.</title>
        <authorList>
            <person name="Matsumoto Y."/>
            <person name="Kinjo T."/>
            <person name="Motooka D."/>
            <person name="Nabeya D."/>
            <person name="Jung N."/>
            <person name="Uechi K."/>
            <person name="Horii T."/>
            <person name="Iida T."/>
            <person name="Fujita J."/>
            <person name="Nakamura S."/>
        </authorList>
    </citation>
    <scope>NUCLEOTIDE SEQUENCE [LARGE SCALE GENOMIC DNA]</scope>
    <source>
        <strain evidence="1 2">JCM 12272</strain>
    </source>
</reference>
<accession>A0A6N4UTP8</accession>
<dbReference type="KEGG" id="malv:MALV_35610"/>
<organism evidence="1 2">
    <name type="scientific">Mycolicibacterium alvei</name>
    <dbReference type="NCBI Taxonomy" id="67081"/>
    <lineage>
        <taxon>Bacteria</taxon>
        <taxon>Bacillati</taxon>
        <taxon>Actinomycetota</taxon>
        <taxon>Actinomycetes</taxon>
        <taxon>Mycobacteriales</taxon>
        <taxon>Mycobacteriaceae</taxon>
        <taxon>Mycolicibacterium</taxon>
    </lineage>
</organism>